<keyword evidence="5" id="KW-0732">Signal</keyword>
<evidence type="ECO:0000313" key="7">
    <source>
        <dbReference type="EMBL" id="QOY87313.1"/>
    </source>
</evidence>
<feature type="signal peptide" evidence="5">
    <location>
        <begin position="1"/>
        <end position="16"/>
    </location>
</feature>
<protein>
    <submittedName>
        <fullName evidence="7">Glycosyl hydrolase family 26</fullName>
    </submittedName>
</protein>
<feature type="active site" description="Nucleophile" evidence="4">
    <location>
        <position position="290"/>
    </location>
</feature>
<dbReference type="InterPro" id="IPR000805">
    <property type="entry name" value="Glyco_hydro_26"/>
</dbReference>
<name>A0A7S7NPB8_PALFE</name>
<proteinExistence type="inferred from homology"/>
<dbReference type="Proteomes" id="UP000593892">
    <property type="component" value="Chromosome"/>
</dbReference>
<evidence type="ECO:0000256" key="5">
    <source>
        <dbReference type="SAM" id="SignalP"/>
    </source>
</evidence>
<dbReference type="GO" id="GO:0006080">
    <property type="term" value="P:substituted mannan metabolic process"/>
    <property type="evidence" value="ECO:0007669"/>
    <property type="project" value="InterPro"/>
</dbReference>
<reference evidence="7 8" key="1">
    <citation type="submission" date="2020-10" db="EMBL/GenBank/DDBJ databases">
        <title>Complete genome sequence of Paludibaculum fermentans P105T, a facultatively anaerobic acidobacterium capable of dissimilatory Fe(III) reduction.</title>
        <authorList>
            <person name="Dedysh S.N."/>
            <person name="Beletsky A.V."/>
            <person name="Kulichevskaya I.S."/>
            <person name="Mardanov A.V."/>
            <person name="Ravin N.V."/>
        </authorList>
    </citation>
    <scope>NUCLEOTIDE SEQUENCE [LARGE SCALE GENOMIC DNA]</scope>
    <source>
        <strain evidence="7 8">P105</strain>
    </source>
</reference>
<dbReference type="InterPro" id="IPR022790">
    <property type="entry name" value="GH26_dom"/>
</dbReference>
<dbReference type="KEGG" id="pfer:IRI77_31875"/>
<evidence type="ECO:0000256" key="3">
    <source>
        <dbReference type="ARBA" id="ARBA00023295"/>
    </source>
</evidence>
<evidence type="ECO:0000256" key="4">
    <source>
        <dbReference type="PROSITE-ProRule" id="PRU01100"/>
    </source>
</evidence>
<comment type="similarity">
    <text evidence="1 4">Belongs to the glycosyl hydrolase 26 family.</text>
</comment>
<dbReference type="AlphaFoldDB" id="A0A7S7NPB8"/>
<evidence type="ECO:0000256" key="1">
    <source>
        <dbReference type="ARBA" id="ARBA00007754"/>
    </source>
</evidence>
<dbReference type="PROSITE" id="PS51764">
    <property type="entry name" value="GH26"/>
    <property type="match status" value="1"/>
</dbReference>
<organism evidence="7 8">
    <name type="scientific">Paludibaculum fermentans</name>
    <dbReference type="NCBI Taxonomy" id="1473598"/>
    <lineage>
        <taxon>Bacteria</taxon>
        <taxon>Pseudomonadati</taxon>
        <taxon>Acidobacteriota</taxon>
        <taxon>Terriglobia</taxon>
        <taxon>Bryobacterales</taxon>
        <taxon>Bryobacteraceae</taxon>
        <taxon>Paludibaculum</taxon>
    </lineage>
</organism>
<evidence type="ECO:0000313" key="8">
    <source>
        <dbReference type="Proteomes" id="UP000593892"/>
    </source>
</evidence>
<dbReference type="InterPro" id="IPR017853">
    <property type="entry name" value="GH"/>
</dbReference>
<feature type="domain" description="GH26" evidence="6">
    <location>
        <begin position="37"/>
        <end position="337"/>
    </location>
</feature>
<feature type="chain" id="PRO_5032357191" evidence="5">
    <location>
        <begin position="17"/>
        <end position="343"/>
    </location>
</feature>
<dbReference type="PANTHER" id="PTHR40079">
    <property type="entry name" value="MANNAN ENDO-1,4-BETA-MANNOSIDASE E-RELATED"/>
    <property type="match status" value="1"/>
</dbReference>
<dbReference type="Gene3D" id="3.20.20.80">
    <property type="entry name" value="Glycosidases"/>
    <property type="match status" value="1"/>
</dbReference>
<keyword evidence="2 4" id="KW-0378">Hydrolase</keyword>
<dbReference type="PANTHER" id="PTHR40079:SF4">
    <property type="entry name" value="GH26 DOMAIN-CONTAINING PROTEIN-RELATED"/>
    <property type="match status" value="1"/>
</dbReference>
<evidence type="ECO:0000256" key="2">
    <source>
        <dbReference type="ARBA" id="ARBA00022801"/>
    </source>
</evidence>
<dbReference type="RefSeq" id="WP_194448982.1">
    <property type="nucleotide sequence ID" value="NZ_CP063849.1"/>
</dbReference>
<feature type="active site" description="Proton donor" evidence="4">
    <location>
        <position position="194"/>
    </location>
</feature>
<dbReference type="SUPFAM" id="SSF51445">
    <property type="entry name" value="(Trans)glycosidases"/>
    <property type="match status" value="1"/>
</dbReference>
<dbReference type="EMBL" id="CP063849">
    <property type="protein sequence ID" value="QOY87313.1"/>
    <property type="molecule type" value="Genomic_DNA"/>
</dbReference>
<dbReference type="GO" id="GO:0016985">
    <property type="term" value="F:mannan endo-1,4-beta-mannosidase activity"/>
    <property type="evidence" value="ECO:0007669"/>
    <property type="project" value="InterPro"/>
</dbReference>
<sequence>MWKRAAPLLLAMSAFAQPSLLSPVPAPCEPVNPNATPEARSLLRTLCALSGKSILSGQHNFPNHRSQHSDQLAAKVGKYPYIWGSDFGFTGGGDKDSIAGRDAMIEEARKQYAAGSIITLMWHAVRPIDDEPVSAGSGWRGSVQAKLTDDQWAALTTPGTELNRRWLAQLDVVAGHLKKLRDARIPVLWRPYHENNGTWFWWGGRKGETGYIALYRMTYERLVNFHRLDNLIWVWNENAHTGRATSPYYDFFPGLQYVDVLATDVYGEFKQSYYDDLVALAAGKPVALGEVGQPPSAEVLNSQPRWVWFMGWSGIFDRRAGDALKALFDDPRTLSRGAPLPTP</sequence>
<dbReference type="PRINTS" id="PR00739">
    <property type="entry name" value="GLHYDRLASE26"/>
</dbReference>
<keyword evidence="8" id="KW-1185">Reference proteome</keyword>
<dbReference type="Pfam" id="PF02156">
    <property type="entry name" value="Glyco_hydro_26"/>
    <property type="match status" value="1"/>
</dbReference>
<keyword evidence="3 4" id="KW-0326">Glycosidase</keyword>
<gene>
    <name evidence="7" type="ORF">IRI77_31875</name>
</gene>
<accession>A0A7S7NPB8</accession>
<evidence type="ECO:0000259" key="6">
    <source>
        <dbReference type="PROSITE" id="PS51764"/>
    </source>
</evidence>